<name>A0A938Y2E9_9ACTN</name>
<dbReference type="AlphaFoldDB" id="A0A938Y2E9"/>
<evidence type="ECO:0000256" key="1">
    <source>
        <dbReference type="SAM" id="MobiDB-lite"/>
    </source>
</evidence>
<feature type="compositionally biased region" description="Low complexity" evidence="1">
    <location>
        <begin position="44"/>
        <end position="56"/>
    </location>
</feature>
<dbReference type="Proteomes" id="UP000663791">
    <property type="component" value="Unassembled WGS sequence"/>
</dbReference>
<gene>
    <name evidence="2" type="ORF">JK386_02275</name>
</gene>
<evidence type="ECO:0000313" key="3">
    <source>
        <dbReference type="Proteomes" id="UP000663791"/>
    </source>
</evidence>
<keyword evidence="3" id="KW-1185">Reference proteome</keyword>
<proteinExistence type="predicted"/>
<reference evidence="2" key="1">
    <citation type="submission" date="2021-01" db="EMBL/GenBank/DDBJ databases">
        <title>Novel species in genus Nocardioides.</title>
        <authorList>
            <person name="Zhang G."/>
        </authorList>
    </citation>
    <scope>NUCLEOTIDE SEQUENCE</scope>
    <source>
        <strain evidence="2">Zg-536</strain>
    </source>
</reference>
<dbReference type="EMBL" id="JAERTX010000001">
    <property type="protein sequence ID" value="MBM9458718.1"/>
    <property type="molecule type" value="Genomic_DNA"/>
</dbReference>
<comment type="caution">
    <text evidence="2">The sequence shown here is derived from an EMBL/GenBank/DDBJ whole genome shotgun (WGS) entry which is preliminary data.</text>
</comment>
<dbReference type="RefSeq" id="WP_205289992.1">
    <property type="nucleotide sequence ID" value="NZ_CP074406.1"/>
</dbReference>
<accession>A0A938Y2E9</accession>
<sequence>MSGGRAWGWVAALRSGSTVGWQTWRAQGADAEPFEIGAPGGSGARSSTQSSTSSPTLPGAQQLALLRAVNTAAASTGRTVPRATADRVLAAGVSGRGRGDLPLLGADEEAEASRFGLRPVDPDTLPAGELLRVAAGMIADDVAATDPTRTEGGRPVRPGRPRIRPAGRAQQVLRRLLEARRPGTPYVVLGPQWRCEAVRAGLVAAGRPPGGRRPVAYLLLDDLGTVLSQAWTARSFDQGGLTWGEFLNTFVGSGRVPPRADLTRMARAAAQRYGAEQVRLVIDPAALAAELGVAALAEPPHLGANAVDLVRRVGEPLGILVPPERRPELLRATLLPRLSGLGGPTPTVPERHRPWLATQAERTHHDLSAAGYPVLGDLDRLLVVPEPGAPVRPTETAVMQLAVDLLLDPVGGSGGREGPGRPGAGT</sequence>
<evidence type="ECO:0000313" key="2">
    <source>
        <dbReference type="EMBL" id="MBM9458718.1"/>
    </source>
</evidence>
<organism evidence="2 3">
    <name type="scientific">Nocardioides faecalis</name>
    <dbReference type="NCBI Taxonomy" id="2803858"/>
    <lineage>
        <taxon>Bacteria</taxon>
        <taxon>Bacillati</taxon>
        <taxon>Actinomycetota</taxon>
        <taxon>Actinomycetes</taxon>
        <taxon>Propionibacteriales</taxon>
        <taxon>Nocardioidaceae</taxon>
        <taxon>Nocardioides</taxon>
    </lineage>
</organism>
<protein>
    <submittedName>
        <fullName evidence="2">Uncharacterized protein</fullName>
    </submittedName>
</protein>
<feature type="region of interest" description="Disordered" evidence="1">
    <location>
        <begin position="32"/>
        <end position="58"/>
    </location>
</feature>